<reference evidence="2 3" key="1">
    <citation type="submission" date="2020-08" db="EMBL/GenBank/DDBJ databases">
        <title>The Agave Microbiome: Exploring the role of microbial communities in plant adaptations to desert environments.</title>
        <authorList>
            <person name="Partida-Martinez L.P."/>
        </authorList>
    </citation>
    <scope>NUCLEOTIDE SEQUENCE [LARGE SCALE GENOMIC DNA]</scope>
    <source>
        <strain evidence="2 3">AT3.9</strain>
    </source>
</reference>
<dbReference type="RefSeq" id="WP_183446767.1">
    <property type="nucleotide sequence ID" value="NZ_JACHWB010000001.1"/>
</dbReference>
<name>A0A7W4VHS5_9HYPH</name>
<sequence>MRSVKSWRAGAFQAATLVLLSVTSGAQAVNGPLDRPMSSEAVQVRFDPMIRQTSVRGAAPSGLCFSFSLPGEWRPTTQGLKSALSDVEIGIGLRSAGELRDMPQPDLASRDAAFLQKDYEELLGRPAQSVSLSSHGSAARWSATWVDSNLPSSSQSMTVETLIVPLSGEWVLELSLSGVESQAAHDVLAQRLLTRLQVQGRAACRD</sequence>
<evidence type="ECO:0000313" key="3">
    <source>
        <dbReference type="Proteomes" id="UP000532010"/>
    </source>
</evidence>
<protein>
    <submittedName>
        <fullName evidence="2">Uncharacterized protein</fullName>
    </submittedName>
</protein>
<dbReference type="EMBL" id="JACHWB010000001">
    <property type="protein sequence ID" value="MBB3017454.1"/>
    <property type="molecule type" value="Genomic_DNA"/>
</dbReference>
<gene>
    <name evidence="2" type="ORF">FHR70_000494</name>
</gene>
<feature type="chain" id="PRO_5031060185" evidence="1">
    <location>
        <begin position="29"/>
        <end position="206"/>
    </location>
</feature>
<proteinExistence type="predicted"/>
<evidence type="ECO:0000256" key="1">
    <source>
        <dbReference type="SAM" id="SignalP"/>
    </source>
</evidence>
<keyword evidence="1" id="KW-0732">Signal</keyword>
<evidence type="ECO:0000313" key="2">
    <source>
        <dbReference type="EMBL" id="MBB3017454.1"/>
    </source>
</evidence>
<accession>A0A7W4VHS5</accession>
<comment type="caution">
    <text evidence="2">The sequence shown here is derived from an EMBL/GenBank/DDBJ whole genome shotgun (WGS) entry which is preliminary data.</text>
</comment>
<organism evidence="2 3">
    <name type="scientific">Microvirga lupini</name>
    <dbReference type="NCBI Taxonomy" id="420324"/>
    <lineage>
        <taxon>Bacteria</taxon>
        <taxon>Pseudomonadati</taxon>
        <taxon>Pseudomonadota</taxon>
        <taxon>Alphaproteobacteria</taxon>
        <taxon>Hyphomicrobiales</taxon>
        <taxon>Methylobacteriaceae</taxon>
        <taxon>Microvirga</taxon>
    </lineage>
</organism>
<keyword evidence="3" id="KW-1185">Reference proteome</keyword>
<dbReference type="Proteomes" id="UP000532010">
    <property type="component" value="Unassembled WGS sequence"/>
</dbReference>
<feature type="signal peptide" evidence="1">
    <location>
        <begin position="1"/>
        <end position="28"/>
    </location>
</feature>
<dbReference type="AlphaFoldDB" id="A0A7W4VHS5"/>